<dbReference type="GO" id="GO:0008168">
    <property type="term" value="F:methyltransferase activity"/>
    <property type="evidence" value="ECO:0007669"/>
    <property type="project" value="UniProtKB-KW"/>
</dbReference>
<dbReference type="SUPFAM" id="SSF53335">
    <property type="entry name" value="S-adenosyl-L-methionine-dependent methyltransferases"/>
    <property type="match status" value="1"/>
</dbReference>
<keyword evidence="3" id="KW-0489">Methyltransferase</keyword>
<dbReference type="InterPro" id="IPR029063">
    <property type="entry name" value="SAM-dependent_MTases_sf"/>
</dbReference>
<protein>
    <submittedName>
        <fullName evidence="3">Methyltransferase domain-containing protein</fullName>
    </submittedName>
</protein>
<keyword evidence="1 3" id="KW-0808">Transferase</keyword>
<keyword evidence="4" id="KW-1185">Reference proteome</keyword>
<sequence>MFDLQEILMRIKKPPIFESSNSCIWTEEYISERMLEAHLNPDIDAASHKIETIEGTVKFWLEKGLIKPGDRVLDLGCGPGLYAERLAIAGMRVVGIDQSEAVLSHAMKQAKQKNLSIEYRCMNFLELKDEGKYDAVLQVFGEFCTLPDDDRDLFLAKIYRAVKPGGIFLMDVSTRKLRVKDGLKNNWYVNESGFWRPGPHLVLEMGFDYPDNDIWLDQYIVVDQGGNTTTYRCWFHDYSLETLTPVVESAGFDVGTVWGDLAGAPYNSQCDWITVSLKKTGSCCK</sequence>
<evidence type="ECO:0000256" key="1">
    <source>
        <dbReference type="ARBA" id="ARBA00022679"/>
    </source>
</evidence>
<dbReference type="CDD" id="cd02440">
    <property type="entry name" value="AdoMet_MTases"/>
    <property type="match status" value="1"/>
</dbReference>
<dbReference type="Pfam" id="PF13649">
    <property type="entry name" value="Methyltransf_25"/>
    <property type="match status" value="1"/>
</dbReference>
<reference evidence="4" key="1">
    <citation type="submission" date="2016-10" db="EMBL/GenBank/DDBJ databases">
        <authorList>
            <person name="Varghese N."/>
            <person name="Submissions S."/>
        </authorList>
    </citation>
    <scope>NUCLEOTIDE SEQUENCE [LARGE SCALE GENOMIC DNA]</scope>
    <source>
        <strain evidence="4">DSM 17038</strain>
    </source>
</reference>
<dbReference type="Proteomes" id="UP000199337">
    <property type="component" value="Unassembled WGS sequence"/>
</dbReference>
<dbReference type="AlphaFoldDB" id="A0A1I2XTG9"/>
<accession>A0A1I2XTG9</accession>
<dbReference type="Gene3D" id="3.40.50.150">
    <property type="entry name" value="Vaccinia Virus protein VP39"/>
    <property type="match status" value="1"/>
</dbReference>
<dbReference type="InterPro" id="IPR041698">
    <property type="entry name" value="Methyltransf_25"/>
</dbReference>
<feature type="domain" description="Methyltransferase" evidence="2">
    <location>
        <begin position="72"/>
        <end position="166"/>
    </location>
</feature>
<evidence type="ECO:0000313" key="4">
    <source>
        <dbReference type="Proteomes" id="UP000199337"/>
    </source>
</evidence>
<organism evidence="3 4">
    <name type="scientific">Desulfotruncus arcticus DSM 17038</name>
    <dbReference type="NCBI Taxonomy" id="1121424"/>
    <lineage>
        <taxon>Bacteria</taxon>
        <taxon>Bacillati</taxon>
        <taxon>Bacillota</taxon>
        <taxon>Clostridia</taxon>
        <taxon>Eubacteriales</taxon>
        <taxon>Desulfallaceae</taxon>
        <taxon>Desulfotruncus</taxon>
    </lineage>
</organism>
<dbReference type="EMBL" id="FOOX01000018">
    <property type="protein sequence ID" value="SFH16026.1"/>
    <property type="molecule type" value="Genomic_DNA"/>
</dbReference>
<evidence type="ECO:0000259" key="2">
    <source>
        <dbReference type="Pfam" id="PF13649"/>
    </source>
</evidence>
<gene>
    <name evidence="3" type="ORF">SAMN05660649_04115</name>
</gene>
<name>A0A1I2XTG9_9FIRM</name>
<dbReference type="PANTHER" id="PTHR43861">
    <property type="entry name" value="TRANS-ACONITATE 2-METHYLTRANSFERASE-RELATED"/>
    <property type="match status" value="1"/>
</dbReference>
<evidence type="ECO:0000313" key="3">
    <source>
        <dbReference type="EMBL" id="SFH16026.1"/>
    </source>
</evidence>
<proteinExistence type="predicted"/>
<dbReference type="GO" id="GO:0032259">
    <property type="term" value="P:methylation"/>
    <property type="evidence" value="ECO:0007669"/>
    <property type="project" value="UniProtKB-KW"/>
</dbReference>
<dbReference type="STRING" id="341036.SAMN05660649_04115"/>